<keyword evidence="2" id="KW-1185">Reference proteome</keyword>
<accession>A0A231GVS2</accession>
<reference evidence="1 2" key="1">
    <citation type="submission" date="2017-07" db="EMBL/GenBank/DDBJ databases">
        <title>First draft Genome Sequence of Nocardia cerradoensis isolated from human infection.</title>
        <authorList>
            <person name="Carrasco G."/>
        </authorList>
    </citation>
    <scope>NUCLEOTIDE SEQUENCE [LARGE SCALE GENOMIC DNA]</scope>
    <source>
        <strain evidence="1 2">CNM20130759</strain>
    </source>
</reference>
<sequence length="113" mass="12625">MRIDAIGYLRRDVSGVRQPWDEIQIRSLAKRLGYDLRKIITFTTEVDDVGLRVRNIAARLGVEAVFVPSVDHFEGGVVPAKLVEVVDVITVEPEYTYARWASGELPAEIGGEQ</sequence>
<protein>
    <recommendedName>
        <fullName evidence="3">Resolvase/invertase-type recombinase catalytic domain-containing protein</fullName>
    </recommendedName>
</protein>
<dbReference type="AlphaFoldDB" id="A0A231GVS2"/>
<evidence type="ECO:0000313" key="1">
    <source>
        <dbReference type="EMBL" id="OXR40727.1"/>
    </source>
</evidence>
<gene>
    <name evidence="1" type="ORF">B7C42_07151</name>
</gene>
<dbReference type="EMBL" id="NGAF01000027">
    <property type="protein sequence ID" value="OXR40727.1"/>
    <property type="molecule type" value="Genomic_DNA"/>
</dbReference>
<comment type="caution">
    <text evidence="1">The sequence shown here is derived from an EMBL/GenBank/DDBJ whole genome shotgun (WGS) entry which is preliminary data.</text>
</comment>
<proteinExistence type="predicted"/>
<evidence type="ECO:0008006" key="3">
    <source>
        <dbReference type="Google" id="ProtNLM"/>
    </source>
</evidence>
<dbReference type="Proteomes" id="UP000215506">
    <property type="component" value="Unassembled WGS sequence"/>
</dbReference>
<evidence type="ECO:0000313" key="2">
    <source>
        <dbReference type="Proteomes" id="UP000215506"/>
    </source>
</evidence>
<name>A0A231GVS2_9NOCA</name>
<dbReference type="RefSeq" id="WP_094028002.1">
    <property type="nucleotide sequence ID" value="NZ_NGAF01000027.1"/>
</dbReference>
<organism evidence="1 2">
    <name type="scientific">Nocardia cerradoensis</name>
    <dbReference type="NCBI Taxonomy" id="85688"/>
    <lineage>
        <taxon>Bacteria</taxon>
        <taxon>Bacillati</taxon>
        <taxon>Actinomycetota</taxon>
        <taxon>Actinomycetes</taxon>
        <taxon>Mycobacteriales</taxon>
        <taxon>Nocardiaceae</taxon>
        <taxon>Nocardia</taxon>
    </lineage>
</organism>